<dbReference type="GO" id="GO:0043743">
    <property type="term" value="F:LPPG:FO 2-phospho-L-lactate transferase activity"/>
    <property type="evidence" value="ECO:0007669"/>
    <property type="project" value="InterPro"/>
</dbReference>
<dbReference type="GO" id="GO:0005737">
    <property type="term" value="C:cytoplasm"/>
    <property type="evidence" value="ECO:0007669"/>
    <property type="project" value="UniProtKB-SubCell"/>
</dbReference>
<accession>A0A0X1KNN3</accession>
<dbReference type="InterPro" id="IPR038136">
    <property type="entry name" value="CofD-like_dom_sf"/>
</dbReference>
<evidence type="ECO:0000313" key="3">
    <source>
        <dbReference type="EMBL" id="AJC72871.1"/>
    </source>
</evidence>
<dbReference type="PANTHER" id="PTHR30135">
    <property type="entry name" value="UNCHARACTERIZED PROTEIN YVCK-RELATED"/>
    <property type="match status" value="1"/>
</dbReference>
<evidence type="ECO:0000313" key="4">
    <source>
        <dbReference type="Proteomes" id="UP000077469"/>
    </source>
</evidence>
<keyword evidence="4" id="KW-1185">Reference proteome</keyword>
<evidence type="ECO:0000256" key="2">
    <source>
        <dbReference type="HAMAP-Rule" id="MF_00973"/>
    </source>
</evidence>
<sequence>MKVIAIGGGTGLSTILRGLKGKNLELTAVVAVTDEGGSSGKIREELNVPPPGDVRNNIIALAKVESLMSKLFSYRFRTNGSLSEHSVGNIILAALTMMTGSFAKAVRYASDILAIEGKVLPVCEELVRLKAIYSDGSTVVGETEIAKKTDSRIVLVDLDKKVRALDEVLSDISQADAILLGPGSLYTSVITNLLVDGMAEVIGENKRAKKIYIANIMTQPGETIGYSLEDHVYEVERYLKVRLDYIVANRTLPPKDVLESYAKQGSEPVLPRGRVDERYIFQDLLEITYEANDPRPKARHDPHKTAEVVIDLLGGRSSNEK</sequence>
<organism evidence="3 4">
    <name type="scientific">Pseudothermotoga hypogea DSM 11164 = NBRC 106472</name>
    <dbReference type="NCBI Taxonomy" id="1123384"/>
    <lineage>
        <taxon>Bacteria</taxon>
        <taxon>Thermotogati</taxon>
        <taxon>Thermotogota</taxon>
        <taxon>Thermotogae</taxon>
        <taxon>Thermotogales</taxon>
        <taxon>Thermotogaceae</taxon>
        <taxon>Pseudothermotoga</taxon>
    </lineage>
</organism>
<dbReference type="STRING" id="1123384.AJ81_00175"/>
<dbReference type="GO" id="GO:0008360">
    <property type="term" value="P:regulation of cell shape"/>
    <property type="evidence" value="ECO:0007669"/>
    <property type="project" value="UniProtKB-UniRule"/>
</dbReference>
<name>A0A0X1KNN3_9THEM</name>
<dbReference type="OrthoDB" id="9783842at2"/>
<gene>
    <name evidence="3" type="ORF">AJ81_00175</name>
</gene>
<dbReference type="AlphaFoldDB" id="A0A0X1KNN3"/>
<reference evidence="3 4" key="1">
    <citation type="submission" date="2014-01" db="EMBL/GenBank/DDBJ databases">
        <title>Genome sequencing of Thermotog hypogea.</title>
        <authorList>
            <person name="Zhang X."/>
            <person name="Alvare G."/>
            <person name="Fristensky B."/>
            <person name="Chen L."/>
            <person name="Suen T."/>
            <person name="Chen Q."/>
            <person name="Ma K."/>
        </authorList>
    </citation>
    <scope>NUCLEOTIDE SEQUENCE [LARGE SCALE GENOMIC DNA]</scope>
    <source>
        <strain evidence="3 4">DSM 11164</strain>
    </source>
</reference>
<dbReference type="Pfam" id="PF01933">
    <property type="entry name" value="CofD"/>
    <property type="match status" value="1"/>
</dbReference>
<dbReference type="InterPro" id="IPR002882">
    <property type="entry name" value="CofD"/>
</dbReference>
<proteinExistence type="inferred from homology"/>
<dbReference type="RefSeq" id="WP_038059563.1">
    <property type="nucleotide sequence ID" value="NC_022795.1"/>
</dbReference>
<comment type="subcellular location">
    <subcellularLocation>
        <location evidence="2">Cytoplasm</location>
    </subcellularLocation>
</comment>
<dbReference type="InterPro" id="IPR010119">
    <property type="entry name" value="Gluconeogen_factor"/>
</dbReference>
<dbReference type="SUPFAM" id="SSF142338">
    <property type="entry name" value="CofD-like"/>
    <property type="match status" value="1"/>
</dbReference>
<keyword evidence="1 2" id="KW-0963">Cytoplasm</keyword>
<dbReference type="CDD" id="cd07187">
    <property type="entry name" value="YvcK_like"/>
    <property type="match status" value="1"/>
</dbReference>
<dbReference type="PaxDb" id="1123384-AJ81_00175"/>
<evidence type="ECO:0000256" key="1">
    <source>
        <dbReference type="ARBA" id="ARBA00022490"/>
    </source>
</evidence>
<dbReference type="Proteomes" id="UP000077469">
    <property type="component" value="Chromosome"/>
</dbReference>
<comment type="function">
    <text evidence="2">Required for morphogenesis under gluconeogenic growth conditions.</text>
</comment>
<dbReference type="EMBL" id="CP007141">
    <property type="protein sequence ID" value="AJC72871.1"/>
    <property type="molecule type" value="Genomic_DNA"/>
</dbReference>
<dbReference type="KEGG" id="phy:AJ81_00175"/>
<dbReference type="NCBIfam" id="TIGR01826">
    <property type="entry name" value="CofD_related"/>
    <property type="match status" value="1"/>
</dbReference>
<dbReference type="PANTHER" id="PTHR30135:SF3">
    <property type="entry name" value="GLUCONEOGENESIS FACTOR-RELATED"/>
    <property type="match status" value="1"/>
</dbReference>
<dbReference type="PATRIC" id="fig|1123384.7.peg.33"/>
<dbReference type="Gene3D" id="3.40.50.10680">
    <property type="entry name" value="CofD-like domains"/>
    <property type="match status" value="1"/>
</dbReference>
<protein>
    <recommendedName>
        <fullName evidence="2">Putative gluconeogenesis factor</fullName>
    </recommendedName>
</protein>
<comment type="similarity">
    <text evidence="2">Belongs to the gluconeogenesis factor family.</text>
</comment>
<dbReference type="HAMAP" id="MF_00973">
    <property type="entry name" value="Gluconeogen_factor"/>
    <property type="match status" value="1"/>
</dbReference>